<feature type="transmembrane region" description="Helical" evidence="10">
    <location>
        <begin position="60"/>
        <end position="78"/>
    </location>
</feature>
<evidence type="ECO:0000256" key="10">
    <source>
        <dbReference type="RuleBase" id="RU363047"/>
    </source>
</evidence>
<proteinExistence type="inferred from homology"/>
<evidence type="ECO:0000256" key="9">
    <source>
        <dbReference type="RuleBase" id="RU000688"/>
    </source>
</evidence>
<dbReference type="Gene3D" id="1.20.1070.10">
    <property type="entry name" value="Rhodopsin 7-helix transmembrane proteins"/>
    <property type="match status" value="1"/>
</dbReference>
<dbReference type="FunFam" id="1.20.1070.10:FF:000006">
    <property type="entry name" value="Olfactory receptor"/>
    <property type="match status" value="1"/>
</dbReference>
<keyword evidence="6 10" id="KW-1133">Transmembrane helix</keyword>
<evidence type="ECO:0000256" key="3">
    <source>
        <dbReference type="ARBA" id="ARBA00022606"/>
    </source>
</evidence>
<protein>
    <recommendedName>
        <fullName evidence="10">Olfactory receptor</fullName>
    </recommendedName>
</protein>
<evidence type="ECO:0000256" key="8">
    <source>
        <dbReference type="ARBA" id="ARBA00023224"/>
    </source>
</evidence>
<feature type="transmembrane region" description="Helical" evidence="10">
    <location>
        <begin position="98"/>
        <end position="120"/>
    </location>
</feature>
<organism evidence="12 13">
    <name type="scientific">Pyxicephalus adspersus</name>
    <name type="common">African bullfrog</name>
    <dbReference type="NCBI Taxonomy" id="30357"/>
    <lineage>
        <taxon>Eukaryota</taxon>
        <taxon>Metazoa</taxon>
        <taxon>Chordata</taxon>
        <taxon>Craniata</taxon>
        <taxon>Vertebrata</taxon>
        <taxon>Euteleostomi</taxon>
        <taxon>Amphibia</taxon>
        <taxon>Batrachia</taxon>
        <taxon>Anura</taxon>
        <taxon>Neobatrachia</taxon>
        <taxon>Ranoidea</taxon>
        <taxon>Pyxicephalidae</taxon>
        <taxon>Pyxicephalinae</taxon>
        <taxon>Pyxicephalus</taxon>
    </lineage>
</organism>
<evidence type="ECO:0000256" key="5">
    <source>
        <dbReference type="ARBA" id="ARBA00022725"/>
    </source>
</evidence>
<dbReference type="PROSITE" id="PS00237">
    <property type="entry name" value="G_PROTEIN_RECEP_F1_1"/>
    <property type="match status" value="1"/>
</dbReference>
<keyword evidence="9" id="KW-0297">G-protein coupled receptor</keyword>
<comment type="similarity">
    <text evidence="9">Belongs to the G-protein coupled receptor 1 family.</text>
</comment>
<dbReference type="Proteomes" id="UP001181693">
    <property type="component" value="Unassembled WGS sequence"/>
</dbReference>
<dbReference type="InterPro" id="IPR050402">
    <property type="entry name" value="OR51/52/56-like"/>
</dbReference>
<keyword evidence="4 9" id="KW-0812">Transmembrane</keyword>
<sequence length="314" mass="35321">MSHSNNLSSPYFILIGIPGLEESHVWISLPVFSMYLITMLANISVLFIIKTEESLHQPMYLFLSMFLLTDLVQSNAALPKMLLIFWFNFQEISFEGCLLQMFFIHSFSIISSSVLLAMAFDRYVAVCQPLRYSNILTNSIIAKIGILVVMRGALLIFPHPFLVRRLPFCKSHVIQHTYCEHIAVAKLACADIRINVVYGLVVALLVVGVDAICITVSYSMIVIAVFNLPSQEARNKVGSTCISHVCVILLAYIPALFSFFTQRFGGHTSSTQIILSSLYLIVPPMLNPIIYGIKTKEIQRTILKLLCSQKSRFQ</sequence>
<dbReference type="GO" id="GO:0004984">
    <property type="term" value="F:olfactory receptor activity"/>
    <property type="evidence" value="ECO:0007669"/>
    <property type="project" value="InterPro"/>
</dbReference>
<dbReference type="AlphaFoldDB" id="A0AAV3B8K5"/>
<reference evidence="12" key="1">
    <citation type="thesis" date="2020" institute="ProQuest LLC" country="789 East Eisenhower Parkway, Ann Arbor, MI, USA">
        <title>Comparative Genomics and Chromosome Evolution.</title>
        <authorList>
            <person name="Mudd A.B."/>
        </authorList>
    </citation>
    <scope>NUCLEOTIDE SEQUENCE</scope>
    <source>
        <strain evidence="12">1538</strain>
        <tissue evidence="12">Blood</tissue>
    </source>
</reference>
<evidence type="ECO:0000256" key="4">
    <source>
        <dbReference type="ARBA" id="ARBA00022692"/>
    </source>
</evidence>
<keyword evidence="5 10" id="KW-0552">Olfaction</keyword>
<evidence type="ECO:0000256" key="1">
    <source>
        <dbReference type="ARBA" id="ARBA00002936"/>
    </source>
</evidence>
<evidence type="ECO:0000313" key="12">
    <source>
        <dbReference type="EMBL" id="DBA32227.1"/>
    </source>
</evidence>
<feature type="transmembrane region" description="Helical" evidence="10">
    <location>
        <begin position="196"/>
        <end position="229"/>
    </location>
</feature>
<dbReference type="EMBL" id="DYDO01000001">
    <property type="protein sequence ID" value="DBA32227.1"/>
    <property type="molecule type" value="Genomic_DNA"/>
</dbReference>
<dbReference type="GO" id="GO:0005886">
    <property type="term" value="C:plasma membrane"/>
    <property type="evidence" value="ECO:0007669"/>
    <property type="project" value="UniProtKB-SubCell"/>
</dbReference>
<feature type="transmembrane region" description="Helical" evidence="10">
    <location>
        <begin position="25"/>
        <end position="48"/>
    </location>
</feature>
<feature type="transmembrane region" description="Helical" evidence="10">
    <location>
        <begin position="273"/>
        <end position="293"/>
    </location>
</feature>
<keyword evidence="9" id="KW-0675">Receptor</keyword>
<evidence type="ECO:0000256" key="2">
    <source>
        <dbReference type="ARBA" id="ARBA00004141"/>
    </source>
</evidence>
<name>A0AAV3B8K5_PYXAD</name>
<evidence type="ECO:0000256" key="7">
    <source>
        <dbReference type="ARBA" id="ARBA00023136"/>
    </source>
</evidence>
<keyword evidence="7 10" id="KW-0472">Membrane</keyword>
<dbReference type="PRINTS" id="PR00245">
    <property type="entry name" value="OLFACTORYR"/>
</dbReference>
<dbReference type="Pfam" id="PF13853">
    <property type="entry name" value="7tm_4"/>
    <property type="match status" value="1"/>
</dbReference>
<dbReference type="InterPro" id="IPR017452">
    <property type="entry name" value="GPCR_Rhodpsn_7TM"/>
</dbReference>
<comment type="subcellular location">
    <subcellularLocation>
        <location evidence="10">Cell membrane</location>
        <topology evidence="10">Multi-pass membrane protein</topology>
    </subcellularLocation>
    <subcellularLocation>
        <location evidence="2">Membrane</location>
        <topology evidence="2">Multi-pass membrane protein</topology>
    </subcellularLocation>
</comment>
<dbReference type="GO" id="GO:0004930">
    <property type="term" value="F:G protein-coupled receptor activity"/>
    <property type="evidence" value="ECO:0007669"/>
    <property type="project" value="UniProtKB-KW"/>
</dbReference>
<feature type="transmembrane region" description="Helical" evidence="10">
    <location>
        <begin position="241"/>
        <end position="261"/>
    </location>
</feature>
<evidence type="ECO:0000256" key="6">
    <source>
        <dbReference type="ARBA" id="ARBA00022989"/>
    </source>
</evidence>
<dbReference type="PROSITE" id="PS50262">
    <property type="entry name" value="G_PROTEIN_RECEP_F1_2"/>
    <property type="match status" value="1"/>
</dbReference>
<feature type="transmembrane region" description="Helical" evidence="10">
    <location>
        <begin position="140"/>
        <end position="157"/>
    </location>
</feature>
<evidence type="ECO:0000313" key="13">
    <source>
        <dbReference type="Proteomes" id="UP001181693"/>
    </source>
</evidence>
<dbReference type="PANTHER" id="PTHR26450">
    <property type="entry name" value="OLFACTORY RECEPTOR 56B1-RELATED"/>
    <property type="match status" value="1"/>
</dbReference>
<comment type="function">
    <text evidence="1">Odorant receptor.</text>
</comment>
<dbReference type="InterPro" id="IPR000276">
    <property type="entry name" value="GPCR_Rhodpsn"/>
</dbReference>
<accession>A0AAV3B8K5</accession>
<gene>
    <name evidence="12" type="ORF">GDO54_000035</name>
</gene>
<dbReference type="InterPro" id="IPR000725">
    <property type="entry name" value="Olfact_rcpt"/>
</dbReference>
<comment type="caution">
    <text evidence="12">The sequence shown here is derived from an EMBL/GenBank/DDBJ whole genome shotgun (WGS) entry which is preliminary data.</text>
</comment>
<keyword evidence="13" id="KW-1185">Reference proteome</keyword>
<keyword evidence="10" id="KW-1003">Cell membrane</keyword>
<evidence type="ECO:0000259" key="11">
    <source>
        <dbReference type="PROSITE" id="PS50262"/>
    </source>
</evidence>
<dbReference type="PANTHER" id="PTHR26450:SF156">
    <property type="entry name" value="OLFACTORY RECEPTOR 52R1"/>
    <property type="match status" value="1"/>
</dbReference>
<dbReference type="SUPFAM" id="SSF81321">
    <property type="entry name" value="Family A G protein-coupled receptor-like"/>
    <property type="match status" value="1"/>
</dbReference>
<dbReference type="PRINTS" id="PR00237">
    <property type="entry name" value="GPCRRHODOPSN"/>
</dbReference>
<keyword evidence="8 9" id="KW-0807">Transducer</keyword>
<feature type="domain" description="G-protein coupled receptors family 1 profile" evidence="11">
    <location>
        <begin position="41"/>
        <end position="291"/>
    </location>
</feature>
<keyword evidence="3 10" id="KW-0716">Sensory transduction</keyword>